<dbReference type="InterPro" id="IPR018289">
    <property type="entry name" value="MULE_transposase_dom"/>
</dbReference>
<dbReference type="Pfam" id="PF10551">
    <property type="entry name" value="MULE"/>
    <property type="match status" value="1"/>
</dbReference>
<keyword evidence="1" id="KW-0479">Metal-binding</keyword>
<feature type="compositionally biased region" description="Basic residues" evidence="5">
    <location>
        <begin position="666"/>
        <end position="683"/>
    </location>
</feature>
<gene>
    <name evidence="7" type="ORF">FSB_LOCUS5782</name>
</gene>
<evidence type="ECO:0000256" key="4">
    <source>
        <dbReference type="PROSITE-ProRule" id="PRU00325"/>
    </source>
</evidence>
<dbReference type="AlphaFoldDB" id="A0A2N9ET88"/>
<organism evidence="7">
    <name type="scientific">Fagus sylvatica</name>
    <name type="common">Beechnut</name>
    <dbReference type="NCBI Taxonomy" id="28930"/>
    <lineage>
        <taxon>Eukaryota</taxon>
        <taxon>Viridiplantae</taxon>
        <taxon>Streptophyta</taxon>
        <taxon>Embryophyta</taxon>
        <taxon>Tracheophyta</taxon>
        <taxon>Spermatophyta</taxon>
        <taxon>Magnoliopsida</taxon>
        <taxon>eudicotyledons</taxon>
        <taxon>Gunneridae</taxon>
        <taxon>Pentapetalae</taxon>
        <taxon>rosids</taxon>
        <taxon>fabids</taxon>
        <taxon>Fagales</taxon>
        <taxon>Fagaceae</taxon>
        <taxon>Fagus</taxon>
    </lineage>
</organism>
<evidence type="ECO:0000256" key="1">
    <source>
        <dbReference type="ARBA" id="ARBA00022723"/>
    </source>
</evidence>
<dbReference type="SMART" id="SM00575">
    <property type="entry name" value="ZnF_PMZ"/>
    <property type="match status" value="1"/>
</dbReference>
<dbReference type="InterPro" id="IPR004330">
    <property type="entry name" value="FAR1_DNA_bnd_dom"/>
</dbReference>
<keyword evidence="2 4" id="KW-0863">Zinc-finger</keyword>
<dbReference type="InterPro" id="IPR007527">
    <property type="entry name" value="Znf_SWIM"/>
</dbReference>
<evidence type="ECO:0000256" key="2">
    <source>
        <dbReference type="ARBA" id="ARBA00022771"/>
    </source>
</evidence>
<reference evidence="7" key="1">
    <citation type="submission" date="2018-02" db="EMBL/GenBank/DDBJ databases">
        <authorList>
            <person name="Cohen D.B."/>
            <person name="Kent A.D."/>
        </authorList>
    </citation>
    <scope>NUCLEOTIDE SEQUENCE</scope>
</reference>
<evidence type="ECO:0000259" key="6">
    <source>
        <dbReference type="PROSITE" id="PS50966"/>
    </source>
</evidence>
<dbReference type="PANTHER" id="PTHR47718:SF17">
    <property type="entry name" value="PROTEIN FAR1-RELATED SEQUENCE 5-LIKE"/>
    <property type="match status" value="1"/>
</dbReference>
<proteinExistence type="predicted"/>
<feature type="region of interest" description="Disordered" evidence="5">
    <location>
        <begin position="649"/>
        <end position="700"/>
    </location>
</feature>
<dbReference type="PANTHER" id="PTHR47718">
    <property type="entry name" value="OS01G0519700 PROTEIN"/>
    <property type="match status" value="1"/>
</dbReference>
<dbReference type="InterPro" id="IPR006564">
    <property type="entry name" value="Znf_PMZ"/>
</dbReference>
<evidence type="ECO:0000256" key="3">
    <source>
        <dbReference type="ARBA" id="ARBA00022833"/>
    </source>
</evidence>
<dbReference type="EMBL" id="OIVN01000300">
    <property type="protein sequence ID" value="SPC77900.1"/>
    <property type="molecule type" value="Genomic_DNA"/>
</dbReference>
<name>A0A2N9ET88_FAGSY</name>
<dbReference type="PROSITE" id="PS50966">
    <property type="entry name" value="ZF_SWIM"/>
    <property type="match status" value="1"/>
</dbReference>
<dbReference type="GO" id="GO:0008270">
    <property type="term" value="F:zinc ion binding"/>
    <property type="evidence" value="ECO:0007669"/>
    <property type="project" value="UniProtKB-KW"/>
</dbReference>
<evidence type="ECO:0000256" key="5">
    <source>
        <dbReference type="SAM" id="MobiDB-lite"/>
    </source>
</evidence>
<protein>
    <recommendedName>
        <fullName evidence="6">SWIM-type domain-containing protein</fullName>
    </recommendedName>
</protein>
<feature type="domain" description="SWIM-type" evidence="6">
    <location>
        <begin position="504"/>
        <end position="551"/>
    </location>
</feature>
<keyword evidence="3" id="KW-0862">Zinc</keyword>
<dbReference type="Pfam" id="PF03101">
    <property type="entry name" value="FAR1"/>
    <property type="match status" value="1"/>
</dbReference>
<accession>A0A2N9ET88</accession>
<evidence type="ECO:0000313" key="7">
    <source>
        <dbReference type="EMBL" id="SPC77900.1"/>
    </source>
</evidence>
<dbReference type="Pfam" id="PF04434">
    <property type="entry name" value="SWIM"/>
    <property type="match status" value="1"/>
</dbReference>
<sequence>MFVARQEHGDDNLLDKVVNSEDEAYALYNDYALRTGFSIRKGKPRYFSGSKNIRQREFLCSKEGFKLDEDPRDEKKWNKLETKTGCKALIRFTVEDGVWRVTVFNPEHNHELATPSERHLLRSGRRISKPKAGVIESMVNAGISTKNAFSYLTEEVGGSENVGFTIRDCYNYMNMQRMSMISAGDAQSLLNYFKSRHAEDPMFFYTIQVDQENRMTNFFWRDGRSRVDYDCFGDVVVFDTTYRTNKYNLICAPFVGVNHHWKNVMFGCAFLLDETTDSFKWLFNSFLESMGNRSPVTIFTDQDQAMSNAIEKVFPDTHHRLCLWHIAKNAPSHLGELNANSEFKYLFNKCQKYCDSEIEFQETWDKMMQKFNLGNHRWLNMMYKIRHKWSTAFTKDSFTAEFKASSRSESTNHVLNGIAGKTTSLTKFVIEYDNLVARMRSSEFEEDFRCKQGAPPRVVKKSGLLDHAAQVYTCKIFKLFENEFLNSLAMVWKQVDCQDTITIFEVKEENSERVRIVQFNRLNTNISCSCKKFESLGILCCHALRVFSITNLTRIPSQYILKRWTKDAKKGMMAYEHDNHSLGNDKDAEIVWRNSMLRIANTAIYKSQGEDCLKTICQKMLLELDEKIERELSRLKLSTVAGEDEVVQCNTTDDMPVSDPPQARSKGVRNTRIRGHFEKRKTKSSKDASSSRKAKQQVTKGYSNDSFVGTYDAPIIQPPNPSCHIGSTSANLYGQSYSPWTMPSQDMSCINIPFTTMLEGTDVIAQISQNSSTYIPSQYISLINNSKQSDSTCGPEKEDVMLPSI</sequence>